<proteinExistence type="predicted"/>
<accession>A0A853ISR1</accession>
<keyword evidence="1" id="KW-0472">Membrane</keyword>
<dbReference type="Proteomes" id="UP000589716">
    <property type="component" value="Unassembled WGS sequence"/>
</dbReference>
<keyword evidence="1" id="KW-1133">Transmembrane helix</keyword>
<name>A0A853ISR1_9BURK</name>
<feature type="transmembrane region" description="Helical" evidence="1">
    <location>
        <begin position="6"/>
        <end position="26"/>
    </location>
</feature>
<keyword evidence="3" id="KW-1185">Reference proteome</keyword>
<dbReference type="Pfam" id="PF02325">
    <property type="entry name" value="CCB3_YggT"/>
    <property type="match status" value="2"/>
</dbReference>
<dbReference type="AlphaFoldDB" id="A0A853ISR1"/>
<feature type="transmembrane region" description="Helical" evidence="1">
    <location>
        <begin position="96"/>
        <end position="122"/>
    </location>
</feature>
<reference evidence="2 3" key="1">
    <citation type="submission" date="2020-07" db="EMBL/GenBank/DDBJ databases">
        <authorList>
            <person name="Maaloum M."/>
        </authorList>
    </citation>
    <scope>NUCLEOTIDE SEQUENCE [LARGE SCALE GENOMIC DNA]</scope>
    <source>
        <strain evidence="2 3">GCS-AN-3</strain>
    </source>
</reference>
<evidence type="ECO:0000313" key="2">
    <source>
        <dbReference type="EMBL" id="NZA00641.1"/>
    </source>
</evidence>
<dbReference type="EMBL" id="JACCKX010000001">
    <property type="protein sequence ID" value="NZA00641.1"/>
    <property type="molecule type" value="Genomic_DNA"/>
</dbReference>
<sequence>MLYQVLTFLIEVAVTLIGGACLLRLYMRWRRMSMDNPVGRFVQALSDWLVLPLQRIVGQGAQLDVASLLAAWLLKLVQYAALMGLLGLARWSVLPLLALLGVAKLAVSVATAVIIVAAVLSWTGNRTPVYDVFERLSAPLLAPIRKLLPLVGGVDLSPLVLIIGLQVLGIVLGSLQGGLFGAGVLPNGA</sequence>
<dbReference type="RefSeq" id="WP_180549203.1">
    <property type="nucleotide sequence ID" value="NZ_JACCKX010000001.1"/>
</dbReference>
<keyword evidence="1" id="KW-0812">Transmembrane</keyword>
<feature type="transmembrane region" description="Helical" evidence="1">
    <location>
        <begin position="69"/>
        <end position="89"/>
    </location>
</feature>
<organism evidence="2 3">
    <name type="scientific">Ottowia beijingensis</name>
    <dbReference type="NCBI Taxonomy" id="1207057"/>
    <lineage>
        <taxon>Bacteria</taxon>
        <taxon>Pseudomonadati</taxon>
        <taxon>Pseudomonadota</taxon>
        <taxon>Betaproteobacteria</taxon>
        <taxon>Burkholderiales</taxon>
        <taxon>Comamonadaceae</taxon>
        <taxon>Ottowia</taxon>
    </lineage>
</organism>
<gene>
    <name evidence="2" type="ORF">H0I39_00530</name>
</gene>
<evidence type="ECO:0000313" key="3">
    <source>
        <dbReference type="Proteomes" id="UP000589716"/>
    </source>
</evidence>
<dbReference type="GO" id="GO:0016020">
    <property type="term" value="C:membrane"/>
    <property type="evidence" value="ECO:0007669"/>
    <property type="project" value="InterPro"/>
</dbReference>
<evidence type="ECO:0000256" key="1">
    <source>
        <dbReference type="SAM" id="Phobius"/>
    </source>
</evidence>
<protein>
    <submittedName>
        <fullName evidence="2">YggT family protein</fullName>
    </submittedName>
</protein>
<feature type="transmembrane region" description="Helical" evidence="1">
    <location>
        <begin position="159"/>
        <end position="185"/>
    </location>
</feature>
<dbReference type="InterPro" id="IPR003425">
    <property type="entry name" value="CCB3/YggT"/>
</dbReference>
<comment type="caution">
    <text evidence="2">The sequence shown here is derived from an EMBL/GenBank/DDBJ whole genome shotgun (WGS) entry which is preliminary data.</text>
</comment>